<reference evidence="7" key="1">
    <citation type="submission" date="2012-11" db="EMBL/GenBank/DDBJ databases">
        <title>Dependencies among metagenomic species, viruses, plasmids and units of genetic variation.</title>
        <authorList>
            <person name="Nielsen H.B."/>
            <person name="Almeida M."/>
            <person name="Juncker A.S."/>
            <person name="Rasmussen S."/>
            <person name="Li J."/>
            <person name="Sunagawa S."/>
            <person name="Plichta D."/>
            <person name="Gautier L."/>
            <person name="Le Chatelier E."/>
            <person name="Peletier E."/>
            <person name="Bonde I."/>
            <person name="Nielsen T."/>
            <person name="Manichanh C."/>
            <person name="Arumugam M."/>
            <person name="Batto J."/>
            <person name="Santos M.B.Q.D."/>
            <person name="Blom N."/>
            <person name="Borruel N."/>
            <person name="Burgdorf K.S."/>
            <person name="Boumezbeur F."/>
            <person name="Casellas F."/>
            <person name="Dore J."/>
            <person name="Guarner F."/>
            <person name="Hansen T."/>
            <person name="Hildebrand F."/>
            <person name="Kaas R.S."/>
            <person name="Kennedy S."/>
            <person name="Kristiansen K."/>
            <person name="Kultima J.R."/>
            <person name="Leonard P."/>
            <person name="Levenez F."/>
            <person name="Lund O."/>
            <person name="Moumen B."/>
            <person name="Le Paslier D."/>
            <person name="Pons N."/>
            <person name="Pedersen O."/>
            <person name="Prifti E."/>
            <person name="Qin J."/>
            <person name="Raes J."/>
            <person name="Tap J."/>
            <person name="Tims S."/>
            <person name="Ussery D.W."/>
            <person name="Yamada T."/>
            <person name="MetaHit consortium"/>
            <person name="Renault P."/>
            <person name="Sicheritz-Ponten T."/>
            <person name="Bork P."/>
            <person name="Wang J."/>
            <person name="Brunak S."/>
            <person name="Ehrlich S.D."/>
        </authorList>
    </citation>
    <scope>NUCLEOTIDE SEQUENCE [LARGE SCALE GENOMIC DNA]</scope>
</reference>
<dbReference type="PANTHER" id="PTHR34137:SF1">
    <property type="entry name" value="EXODEOXYRIBONUCLEASE 7 SMALL SUBUNIT"/>
    <property type="match status" value="1"/>
</dbReference>
<dbReference type="AlphaFoldDB" id="R7A4Q9"/>
<evidence type="ECO:0000256" key="5">
    <source>
        <dbReference type="ARBA" id="ARBA00022839"/>
    </source>
</evidence>
<keyword evidence="5 6" id="KW-0269">Exonuclease</keyword>
<dbReference type="Pfam" id="PF02609">
    <property type="entry name" value="Exonuc_VII_S"/>
    <property type="match status" value="1"/>
</dbReference>
<dbReference type="InterPro" id="IPR037004">
    <property type="entry name" value="Exonuc_VII_ssu_sf"/>
</dbReference>
<dbReference type="GO" id="GO:0008855">
    <property type="term" value="F:exodeoxyribonuclease VII activity"/>
    <property type="evidence" value="ECO:0007669"/>
    <property type="project" value="UniProtKB-UniRule"/>
</dbReference>
<comment type="subcellular location">
    <subcellularLocation>
        <location evidence="6">Cytoplasm</location>
    </subcellularLocation>
</comment>
<evidence type="ECO:0000256" key="3">
    <source>
        <dbReference type="ARBA" id="ARBA00022722"/>
    </source>
</evidence>
<dbReference type="EMBL" id="CBHH010000020">
    <property type="protein sequence ID" value="CDD55793.1"/>
    <property type="molecule type" value="Genomic_DNA"/>
</dbReference>
<dbReference type="PANTHER" id="PTHR34137">
    <property type="entry name" value="EXODEOXYRIBONUCLEASE 7 SMALL SUBUNIT"/>
    <property type="match status" value="1"/>
</dbReference>
<keyword evidence="2 6" id="KW-0963">Cytoplasm</keyword>
<keyword evidence="4 6" id="KW-0378">Hydrolase</keyword>
<evidence type="ECO:0000313" key="8">
    <source>
        <dbReference type="Proteomes" id="UP000018141"/>
    </source>
</evidence>
<accession>R7A4Q9</accession>
<comment type="catalytic activity">
    <reaction evidence="6">
        <text>Exonucleolytic cleavage in either 5'- to 3'- or 3'- to 5'-direction to yield nucleoside 5'-phosphates.</text>
        <dbReference type="EC" id="3.1.11.6"/>
    </reaction>
</comment>
<evidence type="ECO:0000256" key="6">
    <source>
        <dbReference type="HAMAP-Rule" id="MF_00337"/>
    </source>
</evidence>
<evidence type="ECO:0000256" key="1">
    <source>
        <dbReference type="ARBA" id="ARBA00009998"/>
    </source>
</evidence>
<dbReference type="PIRSF" id="PIRSF006488">
    <property type="entry name" value="Exonuc_VII_S"/>
    <property type="match status" value="1"/>
</dbReference>
<protein>
    <recommendedName>
        <fullName evidence="6">Exodeoxyribonuclease 7 small subunit</fullName>
        <ecNumber evidence="6">3.1.11.6</ecNumber>
    </recommendedName>
    <alternativeName>
        <fullName evidence="6">Exodeoxyribonuclease VII small subunit</fullName>
        <shortName evidence="6">Exonuclease VII small subunit</shortName>
    </alternativeName>
</protein>
<dbReference type="InterPro" id="IPR003761">
    <property type="entry name" value="Exonuc_VII_S"/>
</dbReference>
<name>R7A4Q9_9FIRM</name>
<dbReference type="GO" id="GO:0006308">
    <property type="term" value="P:DNA catabolic process"/>
    <property type="evidence" value="ECO:0007669"/>
    <property type="project" value="UniProtKB-UniRule"/>
</dbReference>
<dbReference type="NCBIfam" id="TIGR01280">
    <property type="entry name" value="xseB"/>
    <property type="match status" value="1"/>
</dbReference>
<keyword evidence="3 6" id="KW-0540">Nuclease</keyword>
<comment type="caution">
    <text evidence="7">The sequence shown here is derived from an EMBL/GenBank/DDBJ whole genome shotgun (WGS) entry which is preliminary data.</text>
</comment>
<sequence length="69" mass="7609">MAKAATVEESFAKLDEIISQLESGALSLDDSFKKYNEGMKLIKSCNQQLDKVEKQIIVLDDDKGDSDAV</sequence>
<comment type="function">
    <text evidence="6">Bidirectionally degrades single-stranded DNA into large acid-insoluble oligonucleotides, which are then degraded further into small acid-soluble oligonucleotides.</text>
</comment>
<dbReference type="SUPFAM" id="SSF116842">
    <property type="entry name" value="XseB-like"/>
    <property type="match status" value="1"/>
</dbReference>
<dbReference type="Gene3D" id="1.10.287.1040">
    <property type="entry name" value="Exonuclease VII, small subunit"/>
    <property type="match status" value="1"/>
</dbReference>
<dbReference type="HAMAP" id="MF_00337">
    <property type="entry name" value="Exonuc_7_S"/>
    <property type="match status" value="1"/>
</dbReference>
<evidence type="ECO:0000256" key="4">
    <source>
        <dbReference type="ARBA" id="ARBA00022801"/>
    </source>
</evidence>
<dbReference type="GO" id="GO:0005829">
    <property type="term" value="C:cytosol"/>
    <property type="evidence" value="ECO:0007669"/>
    <property type="project" value="TreeGrafter"/>
</dbReference>
<organism evidence="7 8">
    <name type="scientific">Bacteroides pectinophilus CAG:437</name>
    <dbReference type="NCBI Taxonomy" id="1263051"/>
    <lineage>
        <taxon>Bacteria</taxon>
        <taxon>Bacillati</taxon>
        <taxon>Bacillota</taxon>
        <taxon>Clostridia</taxon>
        <taxon>Eubacteriales</taxon>
    </lineage>
</organism>
<comment type="subunit">
    <text evidence="6">Heterooligomer composed of large and small subunits.</text>
</comment>
<dbReference type="EC" id="3.1.11.6" evidence="6"/>
<evidence type="ECO:0000313" key="7">
    <source>
        <dbReference type="EMBL" id="CDD55793.1"/>
    </source>
</evidence>
<comment type="similarity">
    <text evidence="1 6">Belongs to the XseB family.</text>
</comment>
<evidence type="ECO:0000256" key="2">
    <source>
        <dbReference type="ARBA" id="ARBA00022490"/>
    </source>
</evidence>
<dbReference type="GO" id="GO:0009318">
    <property type="term" value="C:exodeoxyribonuclease VII complex"/>
    <property type="evidence" value="ECO:0007669"/>
    <property type="project" value="UniProtKB-UniRule"/>
</dbReference>
<dbReference type="Proteomes" id="UP000018141">
    <property type="component" value="Unassembled WGS sequence"/>
</dbReference>
<proteinExistence type="inferred from homology"/>
<gene>
    <name evidence="6" type="primary">xseB</name>
    <name evidence="7" type="ORF">BN656_00519</name>
</gene>